<feature type="compositionally biased region" description="Basic and acidic residues" evidence="1">
    <location>
        <begin position="54"/>
        <end position="66"/>
    </location>
</feature>
<accession>A0A9P8WAW5</accession>
<evidence type="ECO:0000256" key="1">
    <source>
        <dbReference type="SAM" id="MobiDB-lite"/>
    </source>
</evidence>
<dbReference type="PANTHER" id="PTHR35394">
    <property type="entry name" value="DUF3176 DOMAIN-CONTAINING PROTEIN"/>
    <property type="match status" value="1"/>
</dbReference>
<feature type="transmembrane region" description="Helical" evidence="2">
    <location>
        <begin position="575"/>
        <end position="597"/>
    </location>
</feature>
<name>A0A9P8WAW5_9HYPO</name>
<evidence type="ECO:0000313" key="3">
    <source>
        <dbReference type="EMBL" id="KAH6894460.1"/>
    </source>
</evidence>
<dbReference type="Pfam" id="PF11374">
    <property type="entry name" value="DUF3176"/>
    <property type="match status" value="1"/>
</dbReference>
<dbReference type="AlphaFoldDB" id="A0A9P8WAW5"/>
<dbReference type="EMBL" id="JAGPYM010000005">
    <property type="protein sequence ID" value="KAH6894460.1"/>
    <property type="molecule type" value="Genomic_DNA"/>
</dbReference>
<feature type="compositionally biased region" description="Low complexity" evidence="1">
    <location>
        <begin position="10"/>
        <end position="28"/>
    </location>
</feature>
<sequence>MDFHGESRPIEPSIRRSPPSFIFSSLSPVVDGDTSDSRQVSYTPLVTADDDDEPTRPDTPSRDYSRRNSGSTSHRGERSSSSSDPTSKSPKSTPVLATRNARPKEISIKRVLSGWYLEILWCITSAGCFCALCIILYQFDDHPLPKWPLGLTINPVIAFLSTVSRTGFVVPVCESISQLKWLWYRKERHLADFQAFDDASRGPWGSLKLLVVMRTKAWILALLPALVLATSLLTSTLTQSVVAYPSRFEPLPSLPNATVRRAAQYWSSSPSAHWQEYFVAKVASEIFTGLNYPIDDDLEISRPTCASSECSWPLFNTLEVCTKTWNVTKHLKYAVKDYRLVNISLPNGAFLGRDDKEPIKSLNTDFAWLSTGHGPVSYDANSSELTNTALSNFFLVYDSSRVSPSAVEVLFHLCVNRYDVSISENMVSQRLNSSSAKTVEEPVEIEGLGSNFNSTSIVSPDDEQVKFPIGGLGLSIMGSALDALLDGTYNEYGGGDSLSSPGTRFGTLLRTSTLKNPLGQGVEDPIMGVVANVSRNIAASLSKGIITTNENDGAVSRAQVKGENLGPVTFVRVRWPWLLLLGSQIVLSVVFVGVVIMRTATSGFGVMKSSLLPVLFAINSEERASIEAGTTERKYQEEFTKIVEGAPGVVGQFSTGRLRRGWVLRRPHREI</sequence>
<feature type="transmembrane region" description="Helical" evidence="2">
    <location>
        <begin position="217"/>
        <end position="237"/>
    </location>
</feature>
<gene>
    <name evidence="3" type="ORF">B0T10DRAFT_545972</name>
</gene>
<comment type="caution">
    <text evidence="3">The sequence shown here is derived from an EMBL/GenBank/DDBJ whole genome shotgun (WGS) entry which is preliminary data.</text>
</comment>
<dbReference type="PANTHER" id="PTHR35394:SF5">
    <property type="entry name" value="DUF3176 DOMAIN-CONTAINING PROTEIN"/>
    <property type="match status" value="1"/>
</dbReference>
<dbReference type="Proteomes" id="UP000777438">
    <property type="component" value="Unassembled WGS sequence"/>
</dbReference>
<keyword evidence="4" id="KW-1185">Reference proteome</keyword>
<keyword evidence="2" id="KW-1133">Transmembrane helix</keyword>
<feature type="transmembrane region" description="Helical" evidence="2">
    <location>
        <begin position="157"/>
        <end position="176"/>
    </location>
</feature>
<keyword evidence="2" id="KW-0472">Membrane</keyword>
<organism evidence="3 4">
    <name type="scientific">Thelonectria olida</name>
    <dbReference type="NCBI Taxonomy" id="1576542"/>
    <lineage>
        <taxon>Eukaryota</taxon>
        <taxon>Fungi</taxon>
        <taxon>Dikarya</taxon>
        <taxon>Ascomycota</taxon>
        <taxon>Pezizomycotina</taxon>
        <taxon>Sordariomycetes</taxon>
        <taxon>Hypocreomycetidae</taxon>
        <taxon>Hypocreales</taxon>
        <taxon>Nectriaceae</taxon>
        <taxon>Thelonectria</taxon>
    </lineage>
</organism>
<keyword evidence="2" id="KW-0812">Transmembrane</keyword>
<evidence type="ECO:0000256" key="2">
    <source>
        <dbReference type="SAM" id="Phobius"/>
    </source>
</evidence>
<feature type="compositionally biased region" description="Low complexity" evidence="1">
    <location>
        <begin position="69"/>
        <end position="92"/>
    </location>
</feature>
<dbReference type="InterPro" id="IPR021514">
    <property type="entry name" value="DUF3176"/>
</dbReference>
<reference evidence="3 4" key="1">
    <citation type="journal article" date="2021" name="Nat. Commun.">
        <title>Genetic determinants of endophytism in the Arabidopsis root mycobiome.</title>
        <authorList>
            <person name="Mesny F."/>
            <person name="Miyauchi S."/>
            <person name="Thiergart T."/>
            <person name="Pickel B."/>
            <person name="Atanasova L."/>
            <person name="Karlsson M."/>
            <person name="Huettel B."/>
            <person name="Barry K.W."/>
            <person name="Haridas S."/>
            <person name="Chen C."/>
            <person name="Bauer D."/>
            <person name="Andreopoulos W."/>
            <person name="Pangilinan J."/>
            <person name="LaButti K."/>
            <person name="Riley R."/>
            <person name="Lipzen A."/>
            <person name="Clum A."/>
            <person name="Drula E."/>
            <person name="Henrissat B."/>
            <person name="Kohler A."/>
            <person name="Grigoriev I.V."/>
            <person name="Martin F.M."/>
            <person name="Hacquard S."/>
        </authorList>
    </citation>
    <scope>NUCLEOTIDE SEQUENCE [LARGE SCALE GENOMIC DNA]</scope>
    <source>
        <strain evidence="3 4">MPI-CAGE-CH-0241</strain>
    </source>
</reference>
<dbReference type="OrthoDB" id="5376804at2759"/>
<proteinExistence type="predicted"/>
<evidence type="ECO:0000313" key="4">
    <source>
        <dbReference type="Proteomes" id="UP000777438"/>
    </source>
</evidence>
<feature type="region of interest" description="Disordered" evidence="1">
    <location>
        <begin position="1"/>
        <end position="98"/>
    </location>
</feature>
<protein>
    <submittedName>
        <fullName evidence="3">Uncharacterized protein</fullName>
    </submittedName>
</protein>
<feature type="transmembrane region" description="Helical" evidence="2">
    <location>
        <begin position="115"/>
        <end position="137"/>
    </location>
</feature>